<sequence length="854" mass="96867">MNFSVLEPVLGRQRCRHWTPLLTQQLRLRHVYQIMAYNVSSKGNGSFYFTLHLTTMCAPFYTSERKDSVNPKWAELDTRNLPYPSSSAFVLRIWQTTDNDMDTIVTTWGINLSGLVFLGMKLSEIQPEYFNDNSVILYLRGGFFTSHDALRQDLQKPLQFIDNLNIMSTEFETKIYRNTVIKSVKNEAKHSYTVDKLQKMHSLQLTIKNKSLDVQVVADRITSKCGLCDPGTGDTADKSTNSDDPSPIHRHPSQLLTMNTLNKMLQGRTTKTQRQQIARLKKQIEVAKFRTKLLTQERDKKSAHIRHLKQTFATLTDENEERGCLLMENYRKLSRDSDKLKEWRKEQVQLKEILQQINAQLHHRRRQLVSQLLLIYPITKAPPNKYYINGIYLPDSEMLSDCSDDDLAVGLGYVSHVLSMCASFLQVPLRYPITFFGSRSHISDHITAALAERDRDFPLYAKGKDRMQFNYAVYLLNKDIAQLRWICGQHTPDLRATLPNLLSLLQGRDSKENASSRPNVTTKAPRKISQQSDSSYINDQTSFPQKSLDFISHFDRTPNVCDPIFDALRQECQAERSHSPTRRNRKKSGTNSNKANEPRPGLGEILAVPEAFMNKQISCSDFKNYIETERFRHLNLGEEEQHESGSSISQPTSGTKINANSKATNYPSVPLNRECSPSCDSDTIEQGTDILHSSLNLVDCKSDEDAACFAIEEDSKNLRSTTDGSDRLLKQNRRISRSVGSITEEETLLELHNSLELGSDPLLNLSAEALKNFNSKNLNLESISTNVEDGQQEFLQKWLDSGPALVCSEENLYPDEILGTTVSIGGSTGTNSSPLTLRTDALLNTTSFNLIKPK</sequence>
<feature type="region of interest" description="Disordered" evidence="2">
    <location>
        <begin position="509"/>
        <end position="539"/>
    </location>
</feature>
<evidence type="ECO:0000313" key="3">
    <source>
        <dbReference type="EMBL" id="KAF2882567.1"/>
    </source>
</evidence>
<name>A0A8K0FZH8_IGNLU</name>
<organism evidence="3 4">
    <name type="scientific">Ignelater luminosus</name>
    <name type="common">Cucubano</name>
    <name type="synonym">Pyrophorus luminosus</name>
    <dbReference type="NCBI Taxonomy" id="2038154"/>
    <lineage>
        <taxon>Eukaryota</taxon>
        <taxon>Metazoa</taxon>
        <taxon>Ecdysozoa</taxon>
        <taxon>Arthropoda</taxon>
        <taxon>Hexapoda</taxon>
        <taxon>Insecta</taxon>
        <taxon>Pterygota</taxon>
        <taxon>Neoptera</taxon>
        <taxon>Endopterygota</taxon>
        <taxon>Coleoptera</taxon>
        <taxon>Polyphaga</taxon>
        <taxon>Elateriformia</taxon>
        <taxon>Elateroidea</taxon>
        <taxon>Elateridae</taxon>
        <taxon>Agrypninae</taxon>
        <taxon>Pyrophorini</taxon>
        <taxon>Ignelater</taxon>
    </lineage>
</organism>
<dbReference type="GO" id="GO:0032991">
    <property type="term" value="C:protein-containing complex"/>
    <property type="evidence" value="ECO:0007669"/>
    <property type="project" value="UniProtKB-ARBA"/>
</dbReference>
<gene>
    <name evidence="3" type="ORF">ILUMI_23584</name>
</gene>
<proteinExistence type="predicted"/>
<dbReference type="OrthoDB" id="72772at2759"/>
<evidence type="ECO:0000256" key="1">
    <source>
        <dbReference type="ARBA" id="ARBA00023054"/>
    </source>
</evidence>
<feature type="compositionally biased region" description="Basic residues" evidence="2">
    <location>
        <begin position="579"/>
        <end position="588"/>
    </location>
</feature>
<evidence type="ECO:0000256" key="2">
    <source>
        <dbReference type="SAM" id="MobiDB-lite"/>
    </source>
</evidence>
<dbReference type="AlphaFoldDB" id="A0A8K0FZH8"/>
<dbReference type="GO" id="GO:0005768">
    <property type="term" value="C:endosome"/>
    <property type="evidence" value="ECO:0007669"/>
    <property type="project" value="TreeGrafter"/>
</dbReference>
<dbReference type="Proteomes" id="UP000801492">
    <property type="component" value="Unassembled WGS sequence"/>
</dbReference>
<keyword evidence="4" id="KW-1185">Reference proteome</keyword>
<dbReference type="Pfam" id="PF10186">
    <property type="entry name" value="ATG14"/>
    <property type="match status" value="1"/>
</dbReference>
<feature type="region of interest" description="Disordered" evidence="2">
    <location>
        <begin position="638"/>
        <end position="669"/>
    </location>
</feature>
<comment type="caution">
    <text evidence="3">The sequence shown here is derived from an EMBL/GenBank/DDBJ whole genome shotgun (WGS) entry which is preliminary data.</text>
</comment>
<dbReference type="GO" id="GO:0000149">
    <property type="term" value="F:SNARE binding"/>
    <property type="evidence" value="ECO:0007669"/>
    <property type="project" value="TreeGrafter"/>
</dbReference>
<feature type="compositionally biased region" description="Polar residues" evidence="2">
    <location>
        <begin position="644"/>
        <end position="667"/>
    </location>
</feature>
<dbReference type="InterPro" id="IPR018791">
    <property type="entry name" value="UV_resistance/autophagy_Atg14"/>
</dbReference>
<dbReference type="PANTHER" id="PTHR15157">
    <property type="entry name" value="UV RADIATION RESISTANCE-ASSOCIATED GENE PROTEIN"/>
    <property type="match status" value="1"/>
</dbReference>
<dbReference type="GO" id="GO:0000323">
    <property type="term" value="C:lytic vacuole"/>
    <property type="evidence" value="ECO:0007669"/>
    <property type="project" value="TreeGrafter"/>
</dbReference>
<dbReference type="EMBL" id="VTPC01090604">
    <property type="protein sequence ID" value="KAF2882567.1"/>
    <property type="molecule type" value="Genomic_DNA"/>
</dbReference>
<evidence type="ECO:0008006" key="5">
    <source>
        <dbReference type="Google" id="ProtNLM"/>
    </source>
</evidence>
<dbReference type="PANTHER" id="PTHR15157:SF5">
    <property type="entry name" value="UV RADIATION RESISTANCE-ASSOCIATED GENE PROTEIN"/>
    <property type="match status" value="1"/>
</dbReference>
<evidence type="ECO:0000313" key="4">
    <source>
        <dbReference type="Proteomes" id="UP000801492"/>
    </source>
</evidence>
<dbReference type="GO" id="GO:0035493">
    <property type="term" value="P:SNARE complex assembly"/>
    <property type="evidence" value="ECO:0007669"/>
    <property type="project" value="TreeGrafter"/>
</dbReference>
<feature type="compositionally biased region" description="Polar residues" evidence="2">
    <location>
        <begin position="515"/>
        <end position="539"/>
    </location>
</feature>
<protein>
    <recommendedName>
        <fullName evidence="5">UV radiation resistance-associated gene protein</fullName>
    </recommendedName>
</protein>
<reference evidence="3" key="1">
    <citation type="submission" date="2019-08" db="EMBL/GenBank/DDBJ databases">
        <title>The genome of the North American firefly Photinus pyralis.</title>
        <authorList>
            <consortium name="Photinus pyralis genome working group"/>
            <person name="Fallon T.R."/>
            <person name="Sander Lower S.E."/>
            <person name="Weng J.-K."/>
        </authorList>
    </citation>
    <scope>NUCLEOTIDE SEQUENCE</scope>
    <source>
        <strain evidence="3">TRF0915ILg1</strain>
        <tissue evidence="3">Whole body</tissue>
    </source>
</reference>
<feature type="region of interest" description="Disordered" evidence="2">
    <location>
        <begin position="574"/>
        <end position="601"/>
    </location>
</feature>
<keyword evidence="1" id="KW-0175">Coiled coil</keyword>
<feature type="region of interest" description="Disordered" evidence="2">
    <location>
        <begin position="229"/>
        <end position="252"/>
    </location>
</feature>
<accession>A0A8K0FZH8</accession>